<keyword evidence="2" id="KW-0812">Transmembrane</keyword>
<evidence type="ECO:0000256" key="1">
    <source>
        <dbReference type="SAM" id="MobiDB-lite"/>
    </source>
</evidence>
<accession>A0A8H5GD39</accession>
<reference evidence="3 4" key="1">
    <citation type="journal article" date="2020" name="ISME J.">
        <title>Uncovering the hidden diversity of litter-decomposition mechanisms in mushroom-forming fungi.</title>
        <authorList>
            <person name="Floudas D."/>
            <person name="Bentzer J."/>
            <person name="Ahren D."/>
            <person name="Johansson T."/>
            <person name="Persson P."/>
            <person name="Tunlid A."/>
        </authorList>
    </citation>
    <scope>NUCLEOTIDE SEQUENCE [LARGE SCALE GENOMIC DNA]</scope>
    <source>
        <strain evidence="3 4">CBS 291.85</strain>
    </source>
</reference>
<dbReference type="EMBL" id="JAACJM010000037">
    <property type="protein sequence ID" value="KAF5362716.1"/>
    <property type="molecule type" value="Genomic_DNA"/>
</dbReference>
<protein>
    <submittedName>
        <fullName evidence="3">Uncharacterized protein</fullName>
    </submittedName>
</protein>
<keyword evidence="2" id="KW-0472">Membrane</keyword>
<sequence>MRPTNLPTQSTSDTRQSHSSLDGGQIVGIVSGILVLLLLIGAVVWLLQRARRRLRRLHPHDIPYPNLMMRAVVLAPTPFPLFPPPESSSQFLAPSTQTSTGSGSGSGSSSRRNKKSIPSRKSTDPSLPQPSLPGDSGSLHENGYHSVSTSETQVQINELRMRIEELTQSIAPEARNRDLSHVESSPPPYDPYVDRQ</sequence>
<dbReference type="AlphaFoldDB" id="A0A8H5GD39"/>
<gene>
    <name evidence="3" type="ORF">D9758_011697</name>
</gene>
<evidence type="ECO:0000313" key="4">
    <source>
        <dbReference type="Proteomes" id="UP000559256"/>
    </source>
</evidence>
<evidence type="ECO:0000313" key="3">
    <source>
        <dbReference type="EMBL" id="KAF5362716.1"/>
    </source>
</evidence>
<feature type="region of interest" description="Disordered" evidence="1">
    <location>
        <begin position="1"/>
        <end position="21"/>
    </location>
</feature>
<dbReference type="Proteomes" id="UP000559256">
    <property type="component" value="Unassembled WGS sequence"/>
</dbReference>
<feature type="compositionally biased region" description="Polar residues" evidence="1">
    <location>
        <begin position="145"/>
        <end position="156"/>
    </location>
</feature>
<comment type="caution">
    <text evidence="3">The sequence shown here is derived from an EMBL/GenBank/DDBJ whole genome shotgun (WGS) entry which is preliminary data.</text>
</comment>
<proteinExistence type="predicted"/>
<feature type="region of interest" description="Disordered" evidence="1">
    <location>
        <begin position="85"/>
        <end position="196"/>
    </location>
</feature>
<evidence type="ECO:0000256" key="2">
    <source>
        <dbReference type="SAM" id="Phobius"/>
    </source>
</evidence>
<feature type="transmembrane region" description="Helical" evidence="2">
    <location>
        <begin position="26"/>
        <end position="47"/>
    </location>
</feature>
<organism evidence="3 4">
    <name type="scientific">Tetrapyrgos nigripes</name>
    <dbReference type="NCBI Taxonomy" id="182062"/>
    <lineage>
        <taxon>Eukaryota</taxon>
        <taxon>Fungi</taxon>
        <taxon>Dikarya</taxon>
        <taxon>Basidiomycota</taxon>
        <taxon>Agaricomycotina</taxon>
        <taxon>Agaricomycetes</taxon>
        <taxon>Agaricomycetidae</taxon>
        <taxon>Agaricales</taxon>
        <taxon>Marasmiineae</taxon>
        <taxon>Marasmiaceae</taxon>
        <taxon>Tetrapyrgos</taxon>
    </lineage>
</organism>
<feature type="compositionally biased region" description="Low complexity" evidence="1">
    <location>
        <begin position="87"/>
        <end position="101"/>
    </location>
</feature>
<keyword evidence="4" id="KW-1185">Reference proteome</keyword>
<keyword evidence="2" id="KW-1133">Transmembrane helix</keyword>
<name>A0A8H5GD39_9AGAR</name>